<evidence type="ECO:0000313" key="2">
    <source>
        <dbReference type="EMBL" id="KAF3513819.1"/>
    </source>
</evidence>
<accession>A0A8S9PEB1</accession>
<feature type="region of interest" description="Disordered" evidence="1">
    <location>
        <begin position="78"/>
        <end position="119"/>
    </location>
</feature>
<dbReference type="Proteomes" id="UP000712600">
    <property type="component" value="Unassembled WGS sequence"/>
</dbReference>
<name>A0A8S9PEB1_BRACR</name>
<gene>
    <name evidence="2" type="ORF">F2Q69_00000637</name>
</gene>
<reference evidence="2" key="1">
    <citation type="submission" date="2019-12" db="EMBL/GenBank/DDBJ databases">
        <title>Genome sequencing and annotation of Brassica cretica.</title>
        <authorList>
            <person name="Studholme D.J."/>
            <person name="Sarris P."/>
        </authorList>
    </citation>
    <scope>NUCLEOTIDE SEQUENCE</scope>
    <source>
        <strain evidence="2">PFS-109/04</strain>
        <tissue evidence="2">Leaf</tissue>
    </source>
</reference>
<proteinExistence type="predicted"/>
<sequence>MSNRGVTQRGLKENDLANKSPISYGSKVQISSDTAQLSSGGKAVTTPAVTHVDGGLKENDLANKSPISYGSKVQISSDTAQLSSGGKAVTTPAVTHVDGGISDSASGQHDDSGADQREVANMEKKIAMKNGLALSLSLR</sequence>
<feature type="compositionally biased region" description="Polar residues" evidence="1">
    <location>
        <begin position="20"/>
        <end position="39"/>
    </location>
</feature>
<feature type="region of interest" description="Disordered" evidence="1">
    <location>
        <begin position="1"/>
        <end position="64"/>
    </location>
</feature>
<evidence type="ECO:0000256" key="1">
    <source>
        <dbReference type="SAM" id="MobiDB-lite"/>
    </source>
</evidence>
<protein>
    <submittedName>
        <fullName evidence="2">Uncharacterized protein</fullName>
    </submittedName>
</protein>
<dbReference type="EMBL" id="QGKX02001521">
    <property type="protein sequence ID" value="KAF3513819.1"/>
    <property type="molecule type" value="Genomic_DNA"/>
</dbReference>
<evidence type="ECO:0000313" key="3">
    <source>
        <dbReference type="Proteomes" id="UP000712600"/>
    </source>
</evidence>
<comment type="caution">
    <text evidence="2">The sequence shown here is derived from an EMBL/GenBank/DDBJ whole genome shotgun (WGS) entry which is preliminary data.</text>
</comment>
<organism evidence="2 3">
    <name type="scientific">Brassica cretica</name>
    <name type="common">Mustard</name>
    <dbReference type="NCBI Taxonomy" id="69181"/>
    <lineage>
        <taxon>Eukaryota</taxon>
        <taxon>Viridiplantae</taxon>
        <taxon>Streptophyta</taxon>
        <taxon>Embryophyta</taxon>
        <taxon>Tracheophyta</taxon>
        <taxon>Spermatophyta</taxon>
        <taxon>Magnoliopsida</taxon>
        <taxon>eudicotyledons</taxon>
        <taxon>Gunneridae</taxon>
        <taxon>Pentapetalae</taxon>
        <taxon>rosids</taxon>
        <taxon>malvids</taxon>
        <taxon>Brassicales</taxon>
        <taxon>Brassicaceae</taxon>
        <taxon>Brassiceae</taxon>
        <taxon>Brassica</taxon>
    </lineage>
</organism>
<feature type="compositionally biased region" description="Basic and acidic residues" evidence="1">
    <location>
        <begin position="108"/>
        <end position="119"/>
    </location>
</feature>
<dbReference type="AlphaFoldDB" id="A0A8S9PEB1"/>